<keyword evidence="2" id="KW-0732">Signal</keyword>
<dbReference type="Pfam" id="PF00147">
    <property type="entry name" value="Fibrinogen_C"/>
    <property type="match status" value="1"/>
</dbReference>
<feature type="domain" description="Fibrinogen C-terminal" evidence="3">
    <location>
        <begin position="207"/>
        <end position="427"/>
    </location>
</feature>
<protein>
    <submittedName>
        <fullName evidence="4">Fibrinogen C domain-containing protein 1</fullName>
    </submittedName>
</protein>
<dbReference type="InterPro" id="IPR036056">
    <property type="entry name" value="Fibrinogen-like_C"/>
</dbReference>
<gene>
    <name evidence="4" type="ORF">HOLleu_34342</name>
</gene>
<dbReference type="NCBIfam" id="NF040941">
    <property type="entry name" value="GGGWT_bact"/>
    <property type="match status" value="1"/>
</dbReference>
<dbReference type="OrthoDB" id="7725475at2759"/>
<sequence length="427" mass="47940">MRLLVDCFLVLLACNQANPYFVAGETFGFSSMQEPSWSSSFSENDIPEVERHDDPVVQTVSTPKFTSPYTTTTPSPPPVITKPVPTTRRPKRPTTRRNRPVSRGVEEDRTPVGEGSPEGGDRSQVLSTILAFKNIVRSIQSEMNEVRTSCDVCSEDRNNYNTVDTCASSKEADAKIKQQLRDLKSSVRNIDATLVQLQNTINTIGVHMSGVQPRDCMDMFVRGQTADGVFYIHPIGQDRPFLVYCDMFDGGGWTFIQKREEGDGVDFDRGMGSYRRGFGDPNYSHWLGLDKIRSLVSQDEYELRIEVELYNGRTANAHYSYFKIGDYASNYALEIGNYNGTAGDSLSFHNGLPFTTRDRDNDHARQHNCAAVYKGGWWYANCLYVNLNGPHIGQQDTESSALGIIWYDLTGFHSSLRATSMAIRPTY</sequence>
<accession>A0A9Q0YPM9</accession>
<name>A0A9Q0YPM9_HOLLE</name>
<evidence type="ECO:0000313" key="5">
    <source>
        <dbReference type="Proteomes" id="UP001152320"/>
    </source>
</evidence>
<dbReference type="InterPro" id="IPR002181">
    <property type="entry name" value="Fibrinogen_a/b/g_C_dom"/>
</dbReference>
<feature type="signal peptide" evidence="2">
    <location>
        <begin position="1"/>
        <end position="19"/>
    </location>
</feature>
<feature type="chain" id="PRO_5040293118" evidence="2">
    <location>
        <begin position="20"/>
        <end position="427"/>
    </location>
</feature>
<dbReference type="InterPro" id="IPR050373">
    <property type="entry name" value="Fibrinogen_C-term_domain"/>
</dbReference>
<dbReference type="PROSITE" id="PS51406">
    <property type="entry name" value="FIBRINOGEN_C_2"/>
    <property type="match status" value="1"/>
</dbReference>
<dbReference type="GO" id="GO:0005615">
    <property type="term" value="C:extracellular space"/>
    <property type="evidence" value="ECO:0007669"/>
    <property type="project" value="TreeGrafter"/>
</dbReference>
<dbReference type="AlphaFoldDB" id="A0A9Q0YPM9"/>
<evidence type="ECO:0000313" key="4">
    <source>
        <dbReference type="EMBL" id="KAJ8024434.1"/>
    </source>
</evidence>
<dbReference type="PANTHER" id="PTHR19143">
    <property type="entry name" value="FIBRINOGEN/TENASCIN/ANGIOPOEITIN"/>
    <property type="match status" value="1"/>
</dbReference>
<feature type="compositionally biased region" description="Basic residues" evidence="1">
    <location>
        <begin position="88"/>
        <end position="100"/>
    </location>
</feature>
<proteinExistence type="predicted"/>
<dbReference type="InterPro" id="IPR014716">
    <property type="entry name" value="Fibrinogen_a/b/g_C_1"/>
</dbReference>
<evidence type="ECO:0000259" key="3">
    <source>
        <dbReference type="PROSITE" id="PS51406"/>
    </source>
</evidence>
<feature type="compositionally biased region" description="Low complexity" evidence="1">
    <location>
        <begin position="61"/>
        <end position="73"/>
    </location>
</feature>
<keyword evidence="5" id="KW-1185">Reference proteome</keyword>
<dbReference type="PANTHER" id="PTHR19143:SF327">
    <property type="entry name" value="FI21813P1-RELATED"/>
    <property type="match status" value="1"/>
</dbReference>
<dbReference type="SMART" id="SM00186">
    <property type="entry name" value="FBG"/>
    <property type="match status" value="1"/>
</dbReference>
<dbReference type="Proteomes" id="UP001152320">
    <property type="component" value="Chromosome 18"/>
</dbReference>
<dbReference type="Gene3D" id="3.90.215.10">
    <property type="entry name" value="Gamma Fibrinogen, chain A, domain 1"/>
    <property type="match status" value="1"/>
</dbReference>
<evidence type="ECO:0000256" key="1">
    <source>
        <dbReference type="SAM" id="MobiDB-lite"/>
    </source>
</evidence>
<dbReference type="CDD" id="cd00087">
    <property type="entry name" value="FReD"/>
    <property type="match status" value="1"/>
</dbReference>
<reference evidence="4" key="1">
    <citation type="submission" date="2021-10" db="EMBL/GenBank/DDBJ databases">
        <title>Tropical sea cucumber genome reveals ecological adaptation and Cuvierian tubules defense mechanism.</title>
        <authorList>
            <person name="Chen T."/>
        </authorList>
    </citation>
    <scope>NUCLEOTIDE SEQUENCE</scope>
    <source>
        <strain evidence="4">Nanhai2018</strain>
        <tissue evidence="4">Muscle</tissue>
    </source>
</reference>
<feature type="region of interest" description="Disordered" evidence="1">
    <location>
        <begin position="54"/>
        <end position="123"/>
    </location>
</feature>
<evidence type="ECO:0000256" key="2">
    <source>
        <dbReference type="SAM" id="SignalP"/>
    </source>
</evidence>
<dbReference type="SUPFAM" id="SSF56496">
    <property type="entry name" value="Fibrinogen C-terminal domain-like"/>
    <property type="match status" value="1"/>
</dbReference>
<dbReference type="EMBL" id="JAIZAY010000018">
    <property type="protein sequence ID" value="KAJ8024434.1"/>
    <property type="molecule type" value="Genomic_DNA"/>
</dbReference>
<organism evidence="4 5">
    <name type="scientific">Holothuria leucospilota</name>
    <name type="common">Black long sea cucumber</name>
    <name type="synonym">Mertensiothuria leucospilota</name>
    <dbReference type="NCBI Taxonomy" id="206669"/>
    <lineage>
        <taxon>Eukaryota</taxon>
        <taxon>Metazoa</taxon>
        <taxon>Echinodermata</taxon>
        <taxon>Eleutherozoa</taxon>
        <taxon>Echinozoa</taxon>
        <taxon>Holothuroidea</taxon>
        <taxon>Aspidochirotacea</taxon>
        <taxon>Aspidochirotida</taxon>
        <taxon>Holothuriidae</taxon>
        <taxon>Holothuria</taxon>
    </lineage>
</organism>
<comment type="caution">
    <text evidence="4">The sequence shown here is derived from an EMBL/GenBank/DDBJ whole genome shotgun (WGS) entry which is preliminary data.</text>
</comment>